<dbReference type="SUPFAM" id="SSF56219">
    <property type="entry name" value="DNase I-like"/>
    <property type="match status" value="1"/>
</dbReference>
<protein>
    <submittedName>
        <fullName evidence="1">Uncharacterized protein</fullName>
    </submittedName>
</protein>
<evidence type="ECO:0000313" key="1">
    <source>
        <dbReference type="EMBL" id="CAG6641608.1"/>
    </source>
</evidence>
<dbReference type="Gene3D" id="3.60.10.10">
    <property type="entry name" value="Endonuclease/exonuclease/phosphatase"/>
    <property type="match status" value="1"/>
</dbReference>
<dbReference type="EMBL" id="HBUF01118307">
    <property type="protein sequence ID" value="CAG6641608.1"/>
    <property type="molecule type" value="Transcribed_RNA"/>
</dbReference>
<dbReference type="AlphaFoldDB" id="A0A8D8VZL4"/>
<sequence length="110" mass="12713">MLRKFKEEIHSSEIGLHKYEIFRADRHIPGVDLGGGVLIAVHKSIKSKLITAISDHFECLFVEIKIRNNIFIISALYVPPDSNVSLYQKYLLSLENIRNRYNNAQFIDPK</sequence>
<accession>A0A8D8VZL4</accession>
<dbReference type="InterPro" id="IPR036691">
    <property type="entry name" value="Endo/exonu/phosph_ase_sf"/>
</dbReference>
<proteinExistence type="predicted"/>
<reference evidence="1" key="1">
    <citation type="submission" date="2021-05" db="EMBL/GenBank/DDBJ databases">
        <authorList>
            <person name="Alioto T."/>
            <person name="Alioto T."/>
            <person name="Gomez Garrido J."/>
        </authorList>
    </citation>
    <scope>NUCLEOTIDE SEQUENCE</scope>
</reference>
<name>A0A8D8VZL4_9HEMI</name>
<organism evidence="1">
    <name type="scientific">Cacopsylla melanoneura</name>
    <dbReference type="NCBI Taxonomy" id="428564"/>
    <lineage>
        <taxon>Eukaryota</taxon>
        <taxon>Metazoa</taxon>
        <taxon>Ecdysozoa</taxon>
        <taxon>Arthropoda</taxon>
        <taxon>Hexapoda</taxon>
        <taxon>Insecta</taxon>
        <taxon>Pterygota</taxon>
        <taxon>Neoptera</taxon>
        <taxon>Paraneoptera</taxon>
        <taxon>Hemiptera</taxon>
        <taxon>Sternorrhyncha</taxon>
        <taxon>Psylloidea</taxon>
        <taxon>Psyllidae</taxon>
        <taxon>Psyllinae</taxon>
        <taxon>Cacopsylla</taxon>
    </lineage>
</organism>